<feature type="non-terminal residue" evidence="1">
    <location>
        <position position="184"/>
    </location>
</feature>
<dbReference type="STRING" id="157652.A0A371FMA7"/>
<dbReference type="OrthoDB" id="2018625at2759"/>
<protein>
    <submittedName>
        <fullName evidence="1">Uncharacterized protein</fullName>
    </submittedName>
</protein>
<feature type="non-terminal residue" evidence="1">
    <location>
        <position position="1"/>
    </location>
</feature>
<dbReference type="PANTHER" id="PTHR36809:SF1">
    <property type="entry name" value="TRANSMEMBRANE PROTEIN"/>
    <property type="match status" value="1"/>
</dbReference>
<dbReference type="EMBL" id="QJKJ01008549">
    <property type="protein sequence ID" value="RDX79401.1"/>
    <property type="molecule type" value="Genomic_DNA"/>
</dbReference>
<dbReference type="AlphaFoldDB" id="A0A371FMA7"/>
<organism evidence="1 2">
    <name type="scientific">Mucuna pruriens</name>
    <name type="common">Velvet bean</name>
    <name type="synonym">Dolichos pruriens</name>
    <dbReference type="NCBI Taxonomy" id="157652"/>
    <lineage>
        <taxon>Eukaryota</taxon>
        <taxon>Viridiplantae</taxon>
        <taxon>Streptophyta</taxon>
        <taxon>Embryophyta</taxon>
        <taxon>Tracheophyta</taxon>
        <taxon>Spermatophyta</taxon>
        <taxon>Magnoliopsida</taxon>
        <taxon>eudicotyledons</taxon>
        <taxon>Gunneridae</taxon>
        <taxon>Pentapetalae</taxon>
        <taxon>rosids</taxon>
        <taxon>fabids</taxon>
        <taxon>Fabales</taxon>
        <taxon>Fabaceae</taxon>
        <taxon>Papilionoideae</taxon>
        <taxon>50 kb inversion clade</taxon>
        <taxon>NPAAA clade</taxon>
        <taxon>indigoferoid/millettioid clade</taxon>
        <taxon>Phaseoleae</taxon>
        <taxon>Mucuna</taxon>
    </lineage>
</organism>
<reference evidence="1" key="1">
    <citation type="submission" date="2018-05" db="EMBL/GenBank/DDBJ databases">
        <title>Draft genome of Mucuna pruriens seed.</title>
        <authorList>
            <person name="Nnadi N.E."/>
            <person name="Vos R."/>
            <person name="Hasami M.H."/>
            <person name="Devisetty U.K."/>
            <person name="Aguiy J.C."/>
        </authorList>
    </citation>
    <scope>NUCLEOTIDE SEQUENCE [LARGE SCALE GENOMIC DNA]</scope>
    <source>
        <strain evidence="1">JCA_2017</strain>
    </source>
</reference>
<comment type="caution">
    <text evidence="1">The sequence shown here is derived from an EMBL/GenBank/DDBJ whole genome shotgun (WGS) entry which is preliminary data.</text>
</comment>
<gene>
    <name evidence="1" type="ORF">CR513_40177</name>
</gene>
<name>A0A371FMA7_MUCPR</name>
<proteinExistence type="predicted"/>
<evidence type="ECO:0000313" key="2">
    <source>
        <dbReference type="Proteomes" id="UP000257109"/>
    </source>
</evidence>
<keyword evidence="2" id="KW-1185">Reference proteome</keyword>
<dbReference type="PANTHER" id="PTHR36809">
    <property type="entry name" value="TRANSMEMBRANE PROTEIN"/>
    <property type="match status" value="1"/>
</dbReference>
<accession>A0A371FMA7</accession>
<evidence type="ECO:0000313" key="1">
    <source>
        <dbReference type="EMBL" id="RDX79401.1"/>
    </source>
</evidence>
<dbReference type="Proteomes" id="UP000257109">
    <property type="component" value="Unassembled WGS sequence"/>
</dbReference>
<sequence>MEAAASSLSLLSLASAKTRSRVAQNCHVTRRQGCHLWVKNERRRTSVGAVNVDDVAPVEITWQIVVGAIENGVLCRKLGFDILCLNFAAGVTPFVVAGIEFSKRIIAQRRCEVCGGSGLVLREKDYLRCPGRVSSLAVVEKILLRLISTALYKKPYFNNDNFIDFIISTLKSARPSFCVDLAAV</sequence>